<evidence type="ECO:0000313" key="2">
    <source>
        <dbReference type="Proteomes" id="UP001144256"/>
    </source>
</evidence>
<dbReference type="RefSeq" id="WP_281819848.1">
    <property type="nucleotide sequence ID" value="NZ_BRLB01000032.1"/>
</dbReference>
<accession>A0A9W6DH68</accession>
<gene>
    <name evidence="1" type="ORF">SH1V18_48350</name>
</gene>
<proteinExistence type="predicted"/>
<protein>
    <submittedName>
        <fullName evidence="1">Uncharacterized protein</fullName>
    </submittedName>
</protein>
<organism evidence="1 2">
    <name type="scientific">Vallitalea longa</name>
    <dbReference type="NCBI Taxonomy" id="2936439"/>
    <lineage>
        <taxon>Bacteria</taxon>
        <taxon>Bacillati</taxon>
        <taxon>Bacillota</taxon>
        <taxon>Clostridia</taxon>
        <taxon>Lachnospirales</taxon>
        <taxon>Vallitaleaceae</taxon>
        <taxon>Vallitalea</taxon>
    </lineage>
</organism>
<dbReference type="EMBL" id="BRLB01000032">
    <property type="protein sequence ID" value="GKX32355.1"/>
    <property type="molecule type" value="Genomic_DNA"/>
</dbReference>
<reference evidence="1" key="1">
    <citation type="submission" date="2022-06" db="EMBL/GenBank/DDBJ databases">
        <title>Vallitalea longa sp. nov., an anaerobic bacterium isolated from marine sediment.</title>
        <authorList>
            <person name="Hirano S."/>
            <person name="Terahara T."/>
            <person name="Mori K."/>
            <person name="Hamada M."/>
            <person name="Matsumoto R."/>
            <person name="Kobayashi T."/>
        </authorList>
    </citation>
    <scope>NUCLEOTIDE SEQUENCE</scope>
    <source>
        <strain evidence="1">SH18-1</strain>
    </source>
</reference>
<dbReference type="Proteomes" id="UP001144256">
    <property type="component" value="Unassembled WGS sequence"/>
</dbReference>
<evidence type="ECO:0000313" key="1">
    <source>
        <dbReference type="EMBL" id="GKX32355.1"/>
    </source>
</evidence>
<comment type="caution">
    <text evidence="1">The sequence shown here is derived from an EMBL/GenBank/DDBJ whole genome shotgun (WGS) entry which is preliminary data.</text>
</comment>
<name>A0A9W6DH68_9FIRM</name>
<dbReference type="AlphaFoldDB" id="A0A9W6DH68"/>
<keyword evidence="2" id="KW-1185">Reference proteome</keyword>
<sequence length="57" mass="6530">MEQYLLNEMHKELDLIQGCVNRMASNSFHIKGWAIGLISSLNSNSSVFVIIRIESKY</sequence>